<dbReference type="EMBL" id="CP007389">
    <property type="protein sequence ID" value="APT73673.1"/>
    <property type="molecule type" value="Genomic_DNA"/>
</dbReference>
<evidence type="ECO:0000259" key="3">
    <source>
        <dbReference type="Pfam" id="PF10531"/>
    </source>
</evidence>
<keyword evidence="4" id="KW-0813">Transport</keyword>
<feature type="domain" description="Soluble ligand binding" evidence="3">
    <location>
        <begin position="716"/>
        <end position="770"/>
    </location>
</feature>
<dbReference type="Gene3D" id="3.10.560.10">
    <property type="entry name" value="Outer membrane lipoprotein wza domain like"/>
    <property type="match status" value="3"/>
</dbReference>
<organism evidence="4 5">
    <name type="scientific">Thermosipho melanesiensis</name>
    <dbReference type="NCBI Taxonomy" id="46541"/>
    <lineage>
        <taxon>Bacteria</taxon>
        <taxon>Thermotogati</taxon>
        <taxon>Thermotogota</taxon>
        <taxon>Thermotogae</taxon>
        <taxon>Thermotogales</taxon>
        <taxon>Fervidobacteriaceae</taxon>
        <taxon>Thermosipho</taxon>
    </lineage>
</organism>
<gene>
    <name evidence="4" type="ORF">BW47_03590</name>
</gene>
<dbReference type="RefSeq" id="WP_012056885.1">
    <property type="nucleotide sequence ID" value="NZ_CP007389.1"/>
</dbReference>
<dbReference type="Pfam" id="PF02563">
    <property type="entry name" value="Poly_export"/>
    <property type="match status" value="1"/>
</dbReference>
<keyword evidence="5" id="KW-1185">Reference proteome</keyword>
<keyword evidence="1" id="KW-0732">Signal</keyword>
<dbReference type="Proteomes" id="UP000185490">
    <property type="component" value="Chromosome"/>
</dbReference>
<dbReference type="Pfam" id="PF10531">
    <property type="entry name" value="SLBB"/>
    <property type="match status" value="2"/>
</dbReference>
<dbReference type="InterPro" id="IPR019554">
    <property type="entry name" value="Soluble_ligand-bd"/>
</dbReference>
<evidence type="ECO:0000256" key="1">
    <source>
        <dbReference type="ARBA" id="ARBA00022729"/>
    </source>
</evidence>
<accession>A0ABN4UU40</accession>
<evidence type="ECO:0000313" key="4">
    <source>
        <dbReference type="EMBL" id="APT73673.1"/>
    </source>
</evidence>
<dbReference type="Gene3D" id="3.30.1950.10">
    <property type="entry name" value="wza like domain"/>
    <property type="match status" value="1"/>
</dbReference>
<protein>
    <submittedName>
        <fullName evidence="4">Sugar transporter</fullName>
    </submittedName>
</protein>
<dbReference type="InterPro" id="IPR049712">
    <property type="entry name" value="Poly_export"/>
</dbReference>
<evidence type="ECO:0000313" key="5">
    <source>
        <dbReference type="Proteomes" id="UP000185490"/>
    </source>
</evidence>
<evidence type="ECO:0000259" key="2">
    <source>
        <dbReference type="Pfam" id="PF02563"/>
    </source>
</evidence>
<dbReference type="InterPro" id="IPR003715">
    <property type="entry name" value="Poly_export_N"/>
</dbReference>
<proteinExistence type="predicted"/>
<name>A0ABN4UU40_9BACT</name>
<feature type="domain" description="Soluble ligand binding" evidence="3">
    <location>
        <begin position="178"/>
        <end position="216"/>
    </location>
</feature>
<sequence>MKKFLIMLMVTASIFLFSYTLRPGDEVSIYVFGQPELSLQVVVSVDGTISYPFAGEIYVKGKTTKELEEIIREYVKKVIKDPIVTVYISKYAPMYVYIQGAINTSFDISVDNNMTLSKLVSFLNLSTKTTFDFSNIKLKRNNKVFYVNLEDYYNGKFDEDVVLEEGDIIYIPIQKDKVAYITGPVKNPGEFSFSEAENITLSLLLAKAGGILDEKRRYIKEVEIVEDNVSKVYSSDILEKDIQLKRGAIVNIKTHSEFYVYSNGMKIEFYPDEPKTLGMLVAKVLVDVDKQEILNDGFAIINGNKKIPIKGNENLKLDSGDVVDIIYAPFTVNVVGYKGGVVNLTSKEPRTLSYLIKKLGVDDIESMLDVYVSGKSYKIEDLVFGRTDRELEKGETVVIRYLGENVVYIVGDFSSYVKFPFNEKITLYKVLSRARISDLKRIERVEVNGKKLDVTKDTDIDSGTILRITLKKPIHVTVMGYVKKEGTFAFNYTEKSDLITLFGKSGGFYLGPKLYFISDFVYVIRNNKVISKINVEDILEGKKNMELKDGDFVYVTSREVGHVYVFGYDGEERKYSLIKFTRGETFDLKTLIAKLGGIKKGISKKITILTKDGKKTVDWNENVALENGATVLFERDRKNYVYVVDKDGKANTFYLDEPISLFELITNFDVNKNYKKLEVLSDGTKISIDVSDVEKTLGYIIKPGDVVKILDVPQNVAYVLGEVNKPGIISLNKGTTVLEAVIQAGYINQNASLSSVYLYKGGLNGKAIKINLNDVIKNKTKDLVVEPGDIVYVPSDPFKSALDWIPVINNILSLYNNISTAVK</sequence>
<feature type="domain" description="Polysaccharide export protein N-terminal" evidence="2">
    <location>
        <begin position="18"/>
        <end position="88"/>
    </location>
</feature>
<keyword evidence="4" id="KW-0762">Sugar transport</keyword>
<reference evidence="4 5" key="1">
    <citation type="submission" date="2014-02" db="EMBL/GenBank/DDBJ databases">
        <title>Diversity of Thermotogales isolates from hydrothermal vents.</title>
        <authorList>
            <person name="Haverkamp T.H.A."/>
            <person name="Lossouarn J."/>
            <person name="Geslin C."/>
            <person name="Nesbo C.L."/>
        </authorList>
    </citation>
    <scope>NUCLEOTIDE SEQUENCE [LARGE SCALE GENOMIC DNA]</scope>
    <source>
        <strain evidence="4 5">431</strain>
    </source>
</reference>
<dbReference type="PANTHER" id="PTHR33619:SF3">
    <property type="entry name" value="POLYSACCHARIDE EXPORT PROTEIN GFCE-RELATED"/>
    <property type="match status" value="1"/>
</dbReference>
<dbReference type="PANTHER" id="PTHR33619">
    <property type="entry name" value="POLYSACCHARIDE EXPORT PROTEIN GFCE-RELATED"/>
    <property type="match status" value="1"/>
</dbReference>